<evidence type="ECO:0000313" key="2">
    <source>
        <dbReference type="EnsemblPlants" id="OB12G10370.1"/>
    </source>
</evidence>
<name>J3NAM9_ORYBR</name>
<proteinExistence type="predicted"/>
<sequence length="99" mass="11539">NGDEAPLRKLFFAEFWDSKPARFNESNSKPICCPVQDRLHCPLTSVMTQPRFCIHHVHVQLEVTPMTMMVMTPFVTMMLMLPFVCMLLFHPILVKERTC</sequence>
<evidence type="ECO:0000313" key="3">
    <source>
        <dbReference type="Proteomes" id="UP000006038"/>
    </source>
</evidence>
<dbReference type="HOGENOM" id="CLU_2326839_0_0_1"/>
<dbReference type="EnsemblPlants" id="OB12G10370.1">
    <property type="protein sequence ID" value="OB12G10370.1"/>
    <property type="gene ID" value="OB12G10370"/>
</dbReference>
<dbReference type="AlphaFoldDB" id="J3NAM9"/>
<keyword evidence="1" id="KW-0472">Membrane</keyword>
<reference evidence="2" key="2">
    <citation type="submission" date="2013-04" db="UniProtKB">
        <authorList>
            <consortium name="EnsemblPlants"/>
        </authorList>
    </citation>
    <scope>IDENTIFICATION</scope>
</reference>
<keyword evidence="3" id="KW-1185">Reference proteome</keyword>
<evidence type="ECO:0000256" key="1">
    <source>
        <dbReference type="SAM" id="Phobius"/>
    </source>
</evidence>
<organism evidence="2">
    <name type="scientific">Oryza brachyantha</name>
    <name type="common">malo sina</name>
    <dbReference type="NCBI Taxonomy" id="4533"/>
    <lineage>
        <taxon>Eukaryota</taxon>
        <taxon>Viridiplantae</taxon>
        <taxon>Streptophyta</taxon>
        <taxon>Embryophyta</taxon>
        <taxon>Tracheophyta</taxon>
        <taxon>Spermatophyta</taxon>
        <taxon>Magnoliopsida</taxon>
        <taxon>Liliopsida</taxon>
        <taxon>Poales</taxon>
        <taxon>Poaceae</taxon>
        <taxon>BOP clade</taxon>
        <taxon>Oryzoideae</taxon>
        <taxon>Oryzeae</taxon>
        <taxon>Oryzinae</taxon>
        <taxon>Oryza</taxon>
    </lineage>
</organism>
<dbReference type="Proteomes" id="UP000006038">
    <property type="component" value="Chromosome 12"/>
</dbReference>
<keyword evidence="1" id="KW-1133">Transmembrane helix</keyword>
<feature type="transmembrane region" description="Helical" evidence="1">
    <location>
        <begin position="74"/>
        <end position="94"/>
    </location>
</feature>
<reference evidence="2" key="1">
    <citation type="journal article" date="2013" name="Nat. Commun.">
        <title>Whole-genome sequencing of Oryza brachyantha reveals mechanisms underlying Oryza genome evolution.</title>
        <authorList>
            <person name="Chen J."/>
            <person name="Huang Q."/>
            <person name="Gao D."/>
            <person name="Wang J."/>
            <person name="Lang Y."/>
            <person name="Liu T."/>
            <person name="Li B."/>
            <person name="Bai Z."/>
            <person name="Luis Goicoechea J."/>
            <person name="Liang C."/>
            <person name="Chen C."/>
            <person name="Zhang W."/>
            <person name="Sun S."/>
            <person name="Liao Y."/>
            <person name="Zhang X."/>
            <person name="Yang L."/>
            <person name="Song C."/>
            <person name="Wang M."/>
            <person name="Shi J."/>
            <person name="Liu G."/>
            <person name="Liu J."/>
            <person name="Zhou H."/>
            <person name="Zhou W."/>
            <person name="Yu Q."/>
            <person name="An N."/>
            <person name="Chen Y."/>
            <person name="Cai Q."/>
            <person name="Wang B."/>
            <person name="Liu B."/>
            <person name="Min J."/>
            <person name="Huang Y."/>
            <person name="Wu H."/>
            <person name="Li Z."/>
            <person name="Zhang Y."/>
            <person name="Yin Y."/>
            <person name="Song W."/>
            <person name="Jiang J."/>
            <person name="Jackson S.A."/>
            <person name="Wing R.A."/>
            <person name="Wang J."/>
            <person name="Chen M."/>
        </authorList>
    </citation>
    <scope>NUCLEOTIDE SEQUENCE [LARGE SCALE GENOMIC DNA]</scope>
    <source>
        <strain evidence="2">cv. IRGC 101232</strain>
    </source>
</reference>
<accession>J3NAM9</accession>
<dbReference type="Gramene" id="OB12G10370.1">
    <property type="protein sequence ID" value="OB12G10370.1"/>
    <property type="gene ID" value="OB12G10370"/>
</dbReference>
<keyword evidence="1" id="KW-0812">Transmembrane</keyword>
<protein>
    <submittedName>
        <fullName evidence="2">Uncharacterized protein</fullName>
    </submittedName>
</protein>